<comment type="caution">
    <text evidence="2">The sequence shown here is derived from an EMBL/GenBank/DDBJ whole genome shotgun (WGS) entry which is preliminary data.</text>
</comment>
<dbReference type="Proteomes" id="UP001295684">
    <property type="component" value="Unassembled WGS sequence"/>
</dbReference>
<dbReference type="EMBL" id="CAMPGE010008731">
    <property type="protein sequence ID" value="CAI2367616.1"/>
    <property type="molecule type" value="Genomic_DNA"/>
</dbReference>
<keyword evidence="1" id="KW-1133">Transmembrane helix</keyword>
<feature type="transmembrane region" description="Helical" evidence="1">
    <location>
        <begin position="260"/>
        <end position="279"/>
    </location>
</feature>
<dbReference type="AlphaFoldDB" id="A0AAD1XEB5"/>
<evidence type="ECO:0000313" key="3">
    <source>
        <dbReference type="Proteomes" id="UP001295684"/>
    </source>
</evidence>
<keyword evidence="3" id="KW-1185">Reference proteome</keyword>
<protein>
    <submittedName>
        <fullName evidence="2">Uncharacterized protein</fullName>
    </submittedName>
</protein>
<evidence type="ECO:0000313" key="2">
    <source>
        <dbReference type="EMBL" id="CAI2367616.1"/>
    </source>
</evidence>
<evidence type="ECO:0000256" key="1">
    <source>
        <dbReference type="SAM" id="Phobius"/>
    </source>
</evidence>
<reference evidence="2" key="1">
    <citation type="submission" date="2023-07" db="EMBL/GenBank/DDBJ databases">
        <authorList>
            <consortium name="AG Swart"/>
            <person name="Singh M."/>
            <person name="Singh A."/>
            <person name="Seah K."/>
            <person name="Emmerich C."/>
        </authorList>
    </citation>
    <scope>NUCLEOTIDE SEQUENCE</scope>
    <source>
        <strain evidence="2">DP1</strain>
    </source>
</reference>
<organism evidence="2 3">
    <name type="scientific">Euplotes crassus</name>
    <dbReference type="NCBI Taxonomy" id="5936"/>
    <lineage>
        <taxon>Eukaryota</taxon>
        <taxon>Sar</taxon>
        <taxon>Alveolata</taxon>
        <taxon>Ciliophora</taxon>
        <taxon>Intramacronucleata</taxon>
        <taxon>Spirotrichea</taxon>
        <taxon>Hypotrichia</taxon>
        <taxon>Euplotida</taxon>
        <taxon>Euplotidae</taxon>
        <taxon>Moneuplotes</taxon>
    </lineage>
</organism>
<keyword evidence="1" id="KW-0472">Membrane</keyword>
<keyword evidence="1" id="KW-0812">Transmembrane</keyword>
<proteinExistence type="predicted"/>
<accession>A0AAD1XEB5</accession>
<sequence length="286" mass="32566">MSLSINRWIDQYPFIANEESNITLGLTFFTTSLILFGTRNSNFWYPTPTDLKEIDLSKETKESLMSKLDKGSQLTPVKLRGATITASTMKENNFDVKRAFSAVPGKPIAASDPEGSSVPIPREIAKFYNEIDRSLYKTRELRQSKNDFYLTAGDSKSPTIMVKNDGGEYTNLRYLKTYDNDYYKKVLNDSPINQIIDKAQFNDVRMVLLEGEIITLGGYLHYNSKEDELQIAHIFSIASGCAEKLFDNAFKFYKRNRNMLKYLAGVSLCISVLFLTFSYQRSKSLG</sequence>
<gene>
    <name evidence="2" type="ORF">ECRASSUSDP1_LOCUS8904</name>
</gene>
<name>A0AAD1XEB5_EUPCR</name>